<sequence>MKIDFRTIEVEDIEGNKSTVDYSNVFGNAIFQKTGDIGELEIARKIYLNGVVDLTPEQAESLKKYAELFVRAIDRLSVINALSACE</sequence>
<evidence type="ECO:0000313" key="1">
    <source>
        <dbReference type="EMBL" id="UYU67350.1"/>
    </source>
</evidence>
<protein>
    <recommendedName>
        <fullName evidence="3">DUF1659 domain-containing protein</fullName>
    </recommendedName>
</protein>
<gene>
    <name evidence="1" type="ORF">KQP68_03450</name>
</gene>
<organism evidence="1 2">
    <name type="scientific">Bacteroides thetaiotaomicron</name>
    <dbReference type="NCBI Taxonomy" id="818"/>
    <lineage>
        <taxon>Bacteria</taxon>
        <taxon>Pseudomonadati</taxon>
        <taxon>Bacteroidota</taxon>
        <taxon>Bacteroidia</taxon>
        <taxon>Bacteroidales</taxon>
        <taxon>Bacteroidaceae</taxon>
        <taxon>Bacteroides</taxon>
    </lineage>
</organism>
<dbReference type="Proteomes" id="UP001156218">
    <property type="component" value="Chromosome"/>
</dbReference>
<dbReference type="AlphaFoldDB" id="A0ABD7U5V0"/>
<name>A0ABD7U5V0_BACT4</name>
<reference evidence="1 2" key="1">
    <citation type="submission" date="2021-06" db="EMBL/GenBank/DDBJ databases">
        <title>Interrogation of the integrated mobile genetic elements in gut-associated Bacteroides with a consensus prediction approach.</title>
        <authorList>
            <person name="Campbell D.E."/>
            <person name="Leigh J.R."/>
            <person name="Kim T."/>
            <person name="England W."/>
            <person name="Whitaker R.J."/>
            <person name="Degnan P.H."/>
        </authorList>
    </citation>
    <scope>NUCLEOTIDE SEQUENCE [LARGE SCALE GENOMIC DNA]</scope>
    <source>
        <strain evidence="1 2">WAL8669</strain>
    </source>
</reference>
<evidence type="ECO:0000313" key="2">
    <source>
        <dbReference type="Proteomes" id="UP001156218"/>
    </source>
</evidence>
<proteinExistence type="predicted"/>
<dbReference type="EMBL" id="CP083680">
    <property type="protein sequence ID" value="UYU67350.1"/>
    <property type="molecule type" value="Genomic_DNA"/>
</dbReference>
<dbReference type="RefSeq" id="WP_217044971.1">
    <property type="nucleotide sequence ID" value="NZ_CP083680.1"/>
</dbReference>
<evidence type="ECO:0008006" key="3">
    <source>
        <dbReference type="Google" id="ProtNLM"/>
    </source>
</evidence>
<accession>A0ABD7U5V0</accession>